<reference evidence="6 7" key="2">
    <citation type="submission" date="2020-08" db="EMBL/GenBank/DDBJ databases">
        <authorList>
            <person name="Ueki A."/>
            <person name="Tonouchi A."/>
        </authorList>
    </citation>
    <scope>NUCLEOTIDE SEQUENCE [LARGE SCALE GENOMIC DNA]</scope>
    <source>
        <strain evidence="6 7">CTTW</strain>
    </source>
</reference>
<keyword evidence="4 5" id="KW-0234">DNA repair</keyword>
<dbReference type="EMBL" id="AP023368">
    <property type="protein sequence ID" value="BCJ98272.1"/>
    <property type="molecule type" value="Genomic_DNA"/>
</dbReference>
<comment type="similarity">
    <text evidence="1 5">Belongs to the DNA glycosylase MPG family.</text>
</comment>
<evidence type="ECO:0000256" key="5">
    <source>
        <dbReference type="HAMAP-Rule" id="MF_00527"/>
    </source>
</evidence>
<proteinExistence type="inferred from homology"/>
<evidence type="ECO:0000313" key="7">
    <source>
        <dbReference type="Proteomes" id="UP000515703"/>
    </source>
</evidence>
<dbReference type="Pfam" id="PF02245">
    <property type="entry name" value="Pur_DNA_glyco"/>
    <property type="match status" value="1"/>
</dbReference>
<dbReference type="PANTHER" id="PTHR10429">
    <property type="entry name" value="DNA-3-METHYLADENINE GLYCOSYLASE"/>
    <property type="match status" value="1"/>
</dbReference>
<dbReference type="SUPFAM" id="SSF50486">
    <property type="entry name" value="FMT C-terminal domain-like"/>
    <property type="match status" value="1"/>
</dbReference>
<name>A0A7I8DIX6_9FIRM</name>
<dbReference type="InterPro" id="IPR036995">
    <property type="entry name" value="MPG_sf"/>
</dbReference>
<dbReference type="CDD" id="cd00540">
    <property type="entry name" value="AAG"/>
    <property type="match status" value="1"/>
</dbReference>
<dbReference type="Gene3D" id="3.10.300.10">
    <property type="entry name" value="Methylpurine-DNA glycosylase (MPG)"/>
    <property type="match status" value="1"/>
</dbReference>
<dbReference type="EC" id="3.2.2.-" evidence="5"/>
<dbReference type="GO" id="GO:0003905">
    <property type="term" value="F:alkylbase DNA N-glycosylase activity"/>
    <property type="evidence" value="ECO:0007669"/>
    <property type="project" value="InterPro"/>
</dbReference>
<evidence type="ECO:0000256" key="2">
    <source>
        <dbReference type="ARBA" id="ARBA00022763"/>
    </source>
</evidence>
<dbReference type="KEGG" id="acht:bsdcttw_13130"/>
<evidence type="ECO:0000256" key="4">
    <source>
        <dbReference type="ARBA" id="ARBA00023204"/>
    </source>
</evidence>
<dbReference type="PANTHER" id="PTHR10429:SF0">
    <property type="entry name" value="DNA-3-METHYLADENINE GLYCOSYLASE"/>
    <property type="match status" value="1"/>
</dbReference>
<keyword evidence="2 5" id="KW-0227">DNA damage</keyword>
<dbReference type="Proteomes" id="UP000515703">
    <property type="component" value="Chromosome"/>
</dbReference>
<evidence type="ECO:0000256" key="3">
    <source>
        <dbReference type="ARBA" id="ARBA00022801"/>
    </source>
</evidence>
<evidence type="ECO:0000256" key="1">
    <source>
        <dbReference type="ARBA" id="ARBA00009232"/>
    </source>
</evidence>
<keyword evidence="3 5" id="KW-0378">Hydrolase</keyword>
<sequence length="200" mass="22606">MKLPREFYRQDGLSLAKALLGKVLVHQTPEGVTKGIIVETESYMGVVDAAAHSYKGKKDGRCNIQYKEGGYAYIYMIYGMYYCMNIVANEENVPEVVLLRALEPLDGISLMERRRNTDKRKALLSGPGKLCQAMAIGKDSYGTDLCEDILYVEEPEQKTDIVIEASKRINIDYAGEAKEYLWRFTIKDNPYVSVKVKNPS</sequence>
<dbReference type="AlphaFoldDB" id="A0A7I8DIX6"/>
<dbReference type="GO" id="GO:0003677">
    <property type="term" value="F:DNA binding"/>
    <property type="evidence" value="ECO:0007669"/>
    <property type="project" value="InterPro"/>
</dbReference>
<dbReference type="GO" id="GO:0006284">
    <property type="term" value="P:base-excision repair"/>
    <property type="evidence" value="ECO:0007669"/>
    <property type="project" value="InterPro"/>
</dbReference>
<dbReference type="HAMAP" id="MF_00527">
    <property type="entry name" value="3MGH"/>
    <property type="match status" value="1"/>
</dbReference>
<organism evidence="6 7">
    <name type="scientific">Anaerocolumna chitinilytica</name>
    <dbReference type="NCBI Taxonomy" id="1727145"/>
    <lineage>
        <taxon>Bacteria</taxon>
        <taxon>Bacillati</taxon>
        <taxon>Bacillota</taxon>
        <taxon>Clostridia</taxon>
        <taxon>Lachnospirales</taxon>
        <taxon>Lachnospiraceae</taxon>
        <taxon>Anaerocolumna</taxon>
    </lineage>
</organism>
<dbReference type="InterPro" id="IPR011034">
    <property type="entry name" value="Formyl_transferase-like_C_sf"/>
</dbReference>
<gene>
    <name evidence="6" type="ORF">bsdcttw_13130</name>
</gene>
<dbReference type="NCBIfam" id="TIGR00567">
    <property type="entry name" value="3mg"/>
    <property type="match status" value="1"/>
</dbReference>
<keyword evidence="7" id="KW-1185">Reference proteome</keyword>
<dbReference type="FunFam" id="3.10.300.10:FF:000001">
    <property type="entry name" value="Putative 3-methyladenine DNA glycosylase"/>
    <property type="match status" value="1"/>
</dbReference>
<dbReference type="RefSeq" id="WP_185258612.1">
    <property type="nucleotide sequence ID" value="NZ_AP023368.1"/>
</dbReference>
<protein>
    <recommendedName>
        <fullName evidence="5">Putative 3-methyladenine DNA glycosylase</fullName>
        <ecNumber evidence="5">3.2.2.-</ecNumber>
    </recommendedName>
</protein>
<dbReference type="InterPro" id="IPR003180">
    <property type="entry name" value="MPG"/>
</dbReference>
<accession>A0A7I8DIX6</accession>
<evidence type="ECO:0000313" key="6">
    <source>
        <dbReference type="EMBL" id="BCJ98272.1"/>
    </source>
</evidence>
<reference evidence="6 7" key="1">
    <citation type="submission" date="2020-08" db="EMBL/GenBank/DDBJ databases">
        <title>Draft genome sequencing of an Anaerocolumna strain isolated from anoxic soil subjected to BSD treatment.</title>
        <authorList>
            <person name="Uek A."/>
            <person name="Tonouchi A."/>
        </authorList>
    </citation>
    <scope>NUCLEOTIDE SEQUENCE [LARGE SCALE GENOMIC DNA]</scope>
    <source>
        <strain evidence="6 7">CTTW</strain>
    </source>
</reference>